<accession>A0A136PR10</accession>
<evidence type="ECO:0000259" key="2">
    <source>
        <dbReference type="PROSITE" id="PS50943"/>
    </source>
</evidence>
<dbReference type="OrthoDB" id="7428772at2"/>
<name>A0A136PR10_9ACTN</name>
<gene>
    <name evidence="3" type="ORF">AWW66_16730</name>
</gene>
<dbReference type="SMART" id="SM00530">
    <property type="entry name" value="HTH_XRE"/>
    <property type="match status" value="1"/>
</dbReference>
<dbReference type="EMBL" id="LRQV01000057">
    <property type="protein sequence ID" value="KXK60861.1"/>
    <property type="molecule type" value="Genomic_DNA"/>
</dbReference>
<dbReference type="Pfam" id="PF01381">
    <property type="entry name" value="HTH_3"/>
    <property type="match status" value="1"/>
</dbReference>
<sequence length="204" mass="23201">MSEIMRQRRTALGLSQAELAARVGVDKRQIRRYEAGDTQPTLSVARSIARALEITVDELAGEDVHRVDLTGEWWACWQTWNKGQEILNPHKIRMRQKGDDLDVVAVTRGTQKFEEGGYLWRGELRLWDNEVLMGWYVADEAAVRSKGTLYFALHQHGQQMSGRWVGLSYDGPIVSGWGAIAKTEDEVLSIVNRLKSEGSREHEH</sequence>
<comment type="caution">
    <text evidence="3">The sequence shown here is derived from an EMBL/GenBank/DDBJ whole genome shotgun (WGS) entry which is preliminary data.</text>
</comment>
<protein>
    <submittedName>
        <fullName evidence="3">DNA-binding protein</fullName>
    </submittedName>
</protein>
<dbReference type="InterPro" id="IPR001387">
    <property type="entry name" value="Cro/C1-type_HTH"/>
</dbReference>
<dbReference type="RefSeq" id="WP_067366932.1">
    <property type="nucleotide sequence ID" value="NZ_JBIUBN010000016.1"/>
</dbReference>
<organism evidence="3 4">
    <name type="scientific">Micromonospora rosaria</name>
    <dbReference type="NCBI Taxonomy" id="47874"/>
    <lineage>
        <taxon>Bacteria</taxon>
        <taxon>Bacillati</taxon>
        <taxon>Actinomycetota</taxon>
        <taxon>Actinomycetes</taxon>
        <taxon>Micromonosporales</taxon>
        <taxon>Micromonosporaceae</taxon>
        <taxon>Micromonospora</taxon>
    </lineage>
</organism>
<keyword evidence="1 3" id="KW-0238">DNA-binding</keyword>
<dbReference type="CDD" id="cd00093">
    <property type="entry name" value="HTH_XRE"/>
    <property type="match status" value="1"/>
</dbReference>
<dbReference type="InterPro" id="IPR010982">
    <property type="entry name" value="Lambda_DNA-bd_dom_sf"/>
</dbReference>
<reference evidence="3 4" key="1">
    <citation type="submission" date="2016-01" db="EMBL/GenBank/DDBJ databases">
        <title>Whole genome sequence and analysis of Micromonospora rosaria DSM 803, which can produce antibacterial substance rosamicin.</title>
        <authorList>
            <person name="Yang H."/>
            <person name="He X."/>
            <person name="Zhu D."/>
        </authorList>
    </citation>
    <scope>NUCLEOTIDE SEQUENCE [LARGE SCALE GENOMIC DNA]</scope>
    <source>
        <strain evidence="3 4">DSM 803</strain>
    </source>
</reference>
<evidence type="ECO:0000256" key="1">
    <source>
        <dbReference type="ARBA" id="ARBA00023125"/>
    </source>
</evidence>
<dbReference type="Gene3D" id="1.10.260.40">
    <property type="entry name" value="lambda repressor-like DNA-binding domains"/>
    <property type="match status" value="1"/>
</dbReference>
<proteinExistence type="predicted"/>
<dbReference type="SUPFAM" id="SSF47413">
    <property type="entry name" value="lambda repressor-like DNA-binding domains"/>
    <property type="match status" value="1"/>
</dbReference>
<dbReference type="PANTHER" id="PTHR46558">
    <property type="entry name" value="TRACRIPTIONAL REGULATORY PROTEIN-RELATED-RELATED"/>
    <property type="match status" value="1"/>
</dbReference>
<keyword evidence="4" id="KW-1185">Reference proteome</keyword>
<dbReference type="PANTHER" id="PTHR46558:SF11">
    <property type="entry name" value="HTH-TYPE TRANSCRIPTIONAL REGULATOR XRE"/>
    <property type="match status" value="1"/>
</dbReference>
<dbReference type="PROSITE" id="PS50943">
    <property type="entry name" value="HTH_CROC1"/>
    <property type="match status" value="1"/>
</dbReference>
<dbReference type="GO" id="GO:0003677">
    <property type="term" value="F:DNA binding"/>
    <property type="evidence" value="ECO:0007669"/>
    <property type="project" value="UniProtKB-KW"/>
</dbReference>
<evidence type="ECO:0000313" key="4">
    <source>
        <dbReference type="Proteomes" id="UP000070620"/>
    </source>
</evidence>
<evidence type="ECO:0000313" key="3">
    <source>
        <dbReference type="EMBL" id="KXK60861.1"/>
    </source>
</evidence>
<dbReference type="Proteomes" id="UP000070620">
    <property type="component" value="Unassembled WGS sequence"/>
</dbReference>
<feature type="domain" description="HTH cro/C1-type" evidence="2">
    <location>
        <begin position="5"/>
        <end position="59"/>
    </location>
</feature>
<dbReference type="AlphaFoldDB" id="A0A136PR10"/>